<dbReference type="PATRIC" id="fig|1051646.9.peg.4298"/>
<gene>
    <name evidence="1" type="ORF">IX91_21875</name>
</gene>
<protein>
    <submittedName>
        <fullName evidence="1">Uncharacterized protein</fullName>
    </submittedName>
</protein>
<dbReference type="HOGENOM" id="CLU_2511816_0_0_6"/>
<accession>A0A0A0SP28</accession>
<proteinExistence type="predicted"/>
<dbReference type="Proteomes" id="UP000030071">
    <property type="component" value="Chromosome 2"/>
</dbReference>
<name>A0A0A0SP28_9VIBR</name>
<evidence type="ECO:0000313" key="1">
    <source>
        <dbReference type="EMBL" id="AIW16732.1"/>
    </source>
</evidence>
<dbReference type="AlphaFoldDB" id="A0A0A0SP28"/>
<dbReference type="EMBL" id="CP009355">
    <property type="protein sequence ID" value="AIW16732.1"/>
    <property type="molecule type" value="Genomic_DNA"/>
</dbReference>
<organism evidence="1 2">
    <name type="scientific">Vibrio tubiashii ATCC 19109</name>
    <dbReference type="NCBI Taxonomy" id="1051646"/>
    <lineage>
        <taxon>Bacteria</taxon>
        <taxon>Pseudomonadati</taxon>
        <taxon>Pseudomonadota</taxon>
        <taxon>Gammaproteobacteria</taxon>
        <taxon>Vibrionales</taxon>
        <taxon>Vibrionaceae</taxon>
        <taxon>Vibrio</taxon>
        <taxon>Vibrio oreintalis group</taxon>
    </lineage>
</organism>
<sequence>MNKNYTKILISGKNCDEIQFFLAFFVLLGNNPPPHIGGPLLFIEFLDERTVNNTNISYVPSGLMRFTTFPHLNGISSQLDWYWNW</sequence>
<dbReference type="KEGG" id="vtu:IX91_21875"/>
<reference evidence="1 2" key="1">
    <citation type="submission" date="2014-08" db="EMBL/GenBank/DDBJ databases">
        <title>First Complete Genome Sequence of the Shellfish Pathogen Vibrio tubiashii.</title>
        <authorList>
            <person name="Richards G.P."/>
            <person name="Needleman D.S."/>
            <person name="Watson M.A."/>
            <person name="Bono J.L."/>
        </authorList>
    </citation>
    <scope>NUCLEOTIDE SEQUENCE [LARGE SCALE GENOMIC DNA]</scope>
    <source>
        <strain evidence="1 2">ATCC 19109</strain>
    </source>
</reference>
<evidence type="ECO:0000313" key="2">
    <source>
        <dbReference type="Proteomes" id="UP000030071"/>
    </source>
</evidence>
<dbReference type="STRING" id="1051646.IX91_21875"/>